<dbReference type="OrthoDB" id="46189at2759"/>
<evidence type="ECO:0000256" key="4">
    <source>
        <dbReference type="ARBA" id="ARBA00022448"/>
    </source>
</evidence>
<evidence type="ECO:0000256" key="8">
    <source>
        <dbReference type="SAM" id="MobiDB-lite"/>
    </source>
</evidence>
<comment type="caution">
    <text evidence="9">The sequence shown here is derived from an EMBL/GenBank/DDBJ whole genome shotgun (WGS) entry which is preliminary data.</text>
</comment>
<dbReference type="EMBL" id="JAGMWT010000007">
    <property type="protein sequence ID" value="KAH7125548.1"/>
    <property type="molecule type" value="Genomic_DNA"/>
</dbReference>
<feature type="region of interest" description="Disordered" evidence="8">
    <location>
        <begin position="693"/>
        <end position="738"/>
    </location>
</feature>
<name>A0A9P9DUC0_9PLEO</name>
<dbReference type="GO" id="GO:0015031">
    <property type="term" value="P:protein transport"/>
    <property type="evidence" value="ECO:0007669"/>
    <property type="project" value="UniProtKB-KW"/>
</dbReference>
<organism evidence="9 10">
    <name type="scientific">Dendryphion nanum</name>
    <dbReference type="NCBI Taxonomy" id="256645"/>
    <lineage>
        <taxon>Eukaryota</taxon>
        <taxon>Fungi</taxon>
        <taxon>Dikarya</taxon>
        <taxon>Ascomycota</taxon>
        <taxon>Pezizomycotina</taxon>
        <taxon>Dothideomycetes</taxon>
        <taxon>Pleosporomycetidae</taxon>
        <taxon>Pleosporales</taxon>
        <taxon>Torulaceae</taxon>
        <taxon>Dendryphion</taxon>
    </lineage>
</organism>
<proteinExistence type="inferred from homology"/>
<protein>
    <recommendedName>
        <fullName evidence="3">Conserved oligomeric Golgi complex subunit 1</fullName>
    </recommendedName>
</protein>
<evidence type="ECO:0000313" key="9">
    <source>
        <dbReference type="EMBL" id="KAH7125548.1"/>
    </source>
</evidence>
<keyword evidence="7" id="KW-0472">Membrane</keyword>
<dbReference type="Pfam" id="PF08700">
    <property type="entry name" value="VPS51_Exo84_N"/>
    <property type="match status" value="1"/>
</dbReference>
<keyword evidence="10" id="KW-1185">Reference proteome</keyword>
<evidence type="ECO:0000256" key="1">
    <source>
        <dbReference type="ARBA" id="ARBA00004395"/>
    </source>
</evidence>
<comment type="similarity">
    <text evidence="2">Belongs to the COG1 family.</text>
</comment>
<feature type="compositionally biased region" description="Acidic residues" evidence="8">
    <location>
        <begin position="716"/>
        <end position="725"/>
    </location>
</feature>
<dbReference type="AlphaFoldDB" id="A0A9P9DUC0"/>
<dbReference type="GO" id="GO:0017119">
    <property type="term" value="C:Golgi transport complex"/>
    <property type="evidence" value="ECO:0007669"/>
    <property type="project" value="InterPro"/>
</dbReference>
<evidence type="ECO:0000256" key="2">
    <source>
        <dbReference type="ARBA" id="ARBA00006653"/>
    </source>
</evidence>
<comment type="subcellular location">
    <subcellularLocation>
        <location evidence="1">Golgi apparatus membrane</location>
        <topology evidence="1">Peripheral membrane protein</topology>
    </subcellularLocation>
</comment>
<evidence type="ECO:0000256" key="7">
    <source>
        <dbReference type="ARBA" id="ARBA00023136"/>
    </source>
</evidence>
<evidence type="ECO:0000256" key="5">
    <source>
        <dbReference type="ARBA" id="ARBA00022927"/>
    </source>
</evidence>
<dbReference type="PANTHER" id="PTHR31658:SF0">
    <property type="entry name" value="CONSERVED OLIGOMERIC GOLGI COMPLEX SUBUNIT 1"/>
    <property type="match status" value="1"/>
</dbReference>
<sequence length="808" mass="90322">MTSEAPDPRTFKTWEDAFQYPIPVVRKLEQQLRSNAGENREKLRSLVGASYRDLLTTAETIIDMEVRMSSVETKLARIGHNCNSRNIERIARNAHSFRSHQRARDADRHAFASQLAVFRSCPTVVARLMEQEGGGLLLVAKVLVVGRELYKALSHNNNTKRPPIVDAVRDKVVALRRKLLQRIDKRLASATADASTLVESMCAFSLATNSTPTDVLRHFHSVRMETMVRILKQPGSLKEHGILALKLCLQTCQDTQTLFPRRLADALAKLKAQPLIRDPDVRALYELNLEVHERWISDEVRNYTPWPRHDELQRSGAEKILHAWSKQAISAFLSGTRTALEKTEDLKEVAILRQELIETWIVSGSRMAGVKSKNVLDDLRDAMNNQLGTIVRSRSQALHEIVSVITGHLTAWSVNNGTPNVSLWKLPLGSTDLVNGAQRYKASIVNTHQGRDDTITHVLTAYDKWLESILEVKRIVKSMKETRWDDPFTDDVDIDDSEDEFGDDFRQTLLSNDDPRLLEDAARDALVNALNNLGSTFAEIVQDVTGNDNKSLVVNKATFLLRIIREIGDRLPQLRLNDRSEALRSPFSSEILKPLHMAIAVQVVGPTTDAYQISLATNFQTKTKSQILWEGNPPLPVQPSSSAFRFLQNLTKSMANTGSDLWAPDSVQVLKGFASEEVAKAWRTSLDTLLLSGEPSPQVIDDTSAEATSTVASKDEGDEESEDIGEPSKPTPTSDDDEIRQQRLKQLLYDVLYIQGFLNPTPSSAVRSALVVGEIAKACDADNATQTRLKEKAADYARRTYLIFALLA</sequence>
<dbReference type="PANTHER" id="PTHR31658">
    <property type="entry name" value="CONSERVED OLIGOMERIC GOLGI COMPLEX SUBUNIT 1"/>
    <property type="match status" value="1"/>
</dbReference>
<dbReference type="Proteomes" id="UP000700596">
    <property type="component" value="Unassembled WGS sequence"/>
</dbReference>
<evidence type="ECO:0000256" key="6">
    <source>
        <dbReference type="ARBA" id="ARBA00023034"/>
    </source>
</evidence>
<evidence type="ECO:0000313" key="10">
    <source>
        <dbReference type="Proteomes" id="UP000700596"/>
    </source>
</evidence>
<keyword evidence="4" id="KW-0813">Transport</keyword>
<dbReference type="GO" id="GO:0006891">
    <property type="term" value="P:intra-Golgi vesicle-mediated transport"/>
    <property type="evidence" value="ECO:0007669"/>
    <property type="project" value="InterPro"/>
</dbReference>
<keyword evidence="6" id="KW-0333">Golgi apparatus</keyword>
<gene>
    <name evidence="9" type="ORF">B0J11DRAFT_487253</name>
</gene>
<evidence type="ECO:0000256" key="3">
    <source>
        <dbReference type="ARBA" id="ARBA00020978"/>
    </source>
</evidence>
<accession>A0A9P9DUC0</accession>
<dbReference type="GO" id="GO:0000139">
    <property type="term" value="C:Golgi membrane"/>
    <property type="evidence" value="ECO:0007669"/>
    <property type="project" value="UniProtKB-SubCell"/>
</dbReference>
<dbReference type="InterPro" id="IPR033370">
    <property type="entry name" value="COG1"/>
</dbReference>
<keyword evidence="5" id="KW-0653">Protein transport</keyword>
<reference evidence="9" key="1">
    <citation type="journal article" date="2021" name="Nat. Commun.">
        <title>Genetic determinants of endophytism in the Arabidopsis root mycobiome.</title>
        <authorList>
            <person name="Mesny F."/>
            <person name="Miyauchi S."/>
            <person name="Thiergart T."/>
            <person name="Pickel B."/>
            <person name="Atanasova L."/>
            <person name="Karlsson M."/>
            <person name="Huettel B."/>
            <person name="Barry K.W."/>
            <person name="Haridas S."/>
            <person name="Chen C."/>
            <person name="Bauer D."/>
            <person name="Andreopoulos W."/>
            <person name="Pangilinan J."/>
            <person name="LaButti K."/>
            <person name="Riley R."/>
            <person name="Lipzen A."/>
            <person name="Clum A."/>
            <person name="Drula E."/>
            <person name="Henrissat B."/>
            <person name="Kohler A."/>
            <person name="Grigoriev I.V."/>
            <person name="Martin F.M."/>
            <person name="Hacquard S."/>
        </authorList>
    </citation>
    <scope>NUCLEOTIDE SEQUENCE</scope>
    <source>
        <strain evidence="9">MPI-CAGE-CH-0243</strain>
    </source>
</reference>